<dbReference type="PANTHER" id="PTHR45936:SF1">
    <property type="entry name" value="TRNA-DIHYDROURIDINE(20) SYNTHASE [NAD(P)+]-LIKE"/>
    <property type="match status" value="1"/>
</dbReference>
<dbReference type="GO" id="GO:0005737">
    <property type="term" value="C:cytoplasm"/>
    <property type="evidence" value="ECO:0007669"/>
    <property type="project" value="TreeGrafter"/>
</dbReference>
<dbReference type="PROSITE" id="PS01136">
    <property type="entry name" value="UPF0034"/>
    <property type="match status" value="1"/>
</dbReference>
<dbReference type="OMA" id="DESYTMT"/>
<evidence type="ECO:0000256" key="4">
    <source>
        <dbReference type="ARBA" id="ARBA00022694"/>
    </source>
</evidence>
<dbReference type="InterPro" id="IPR052582">
    <property type="entry name" value="tRNA-DUS-like"/>
</dbReference>
<dbReference type="InterPro" id="IPR018517">
    <property type="entry name" value="tRNA_hU_synthase_CS"/>
</dbReference>
<reference evidence="9" key="2">
    <citation type="submission" date="2012-11" db="EMBL/GenBank/DDBJ databases">
        <authorList>
            <person name="Kuo A."/>
            <person name="Curtis B.A."/>
            <person name="Tanifuji G."/>
            <person name="Burki F."/>
            <person name="Gruber A."/>
            <person name="Irimia M."/>
            <person name="Maruyama S."/>
            <person name="Arias M.C."/>
            <person name="Ball S.G."/>
            <person name="Gile G.H."/>
            <person name="Hirakawa Y."/>
            <person name="Hopkins J.F."/>
            <person name="Rensing S.A."/>
            <person name="Schmutz J."/>
            <person name="Symeonidi A."/>
            <person name="Elias M."/>
            <person name="Eveleigh R.J."/>
            <person name="Herman E.K."/>
            <person name="Klute M.J."/>
            <person name="Nakayama T."/>
            <person name="Obornik M."/>
            <person name="Reyes-Prieto A."/>
            <person name="Armbrust E.V."/>
            <person name="Aves S.J."/>
            <person name="Beiko R.G."/>
            <person name="Coutinho P."/>
            <person name="Dacks J.B."/>
            <person name="Durnford D.G."/>
            <person name="Fast N.M."/>
            <person name="Green B.R."/>
            <person name="Grisdale C."/>
            <person name="Hempe F."/>
            <person name="Henrissat B."/>
            <person name="Hoppner M.P."/>
            <person name="Ishida K.-I."/>
            <person name="Kim E."/>
            <person name="Koreny L."/>
            <person name="Kroth P.G."/>
            <person name="Liu Y."/>
            <person name="Malik S.-B."/>
            <person name="Maier U.G."/>
            <person name="McRose D."/>
            <person name="Mock T."/>
            <person name="Neilson J.A."/>
            <person name="Onodera N.T."/>
            <person name="Poole A.M."/>
            <person name="Pritham E.J."/>
            <person name="Richards T.A."/>
            <person name="Rocap G."/>
            <person name="Roy S.W."/>
            <person name="Sarai C."/>
            <person name="Schaack S."/>
            <person name="Shirato S."/>
            <person name="Slamovits C.H."/>
            <person name="Spencer D.F."/>
            <person name="Suzuki S."/>
            <person name="Worden A.Z."/>
            <person name="Zauner S."/>
            <person name="Barry K."/>
            <person name="Bell C."/>
            <person name="Bharti A.K."/>
            <person name="Crow J.A."/>
            <person name="Grimwood J."/>
            <person name="Kramer R."/>
            <person name="Lindquist E."/>
            <person name="Lucas S."/>
            <person name="Salamov A."/>
            <person name="McFadden G.I."/>
            <person name="Lane C.E."/>
            <person name="Keeling P.J."/>
            <person name="Gray M.W."/>
            <person name="Grigoriev I.V."/>
            <person name="Archibald J.M."/>
        </authorList>
    </citation>
    <scope>NUCLEOTIDE SEQUENCE</scope>
    <source>
        <strain evidence="9">CCMP2712</strain>
    </source>
</reference>
<evidence type="ECO:0000313" key="9">
    <source>
        <dbReference type="Proteomes" id="UP000011087"/>
    </source>
</evidence>
<keyword evidence="9" id="KW-1185">Reference proteome</keyword>
<dbReference type="eggNOG" id="KOG2334">
    <property type="taxonomic scope" value="Eukaryota"/>
</dbReference>
<name>L1IPD3_GUITC</name>
<reference evidence="8" key="3">
    <citation type="submission" date="2015-06" db="UniProtKB">
        <authorList>
            <consortium name="EnsemblProtists"/>
        </authorList>
    </citation>
    <scope>IDENTIFICATION</scope>
</reference>
<keyword evidence="3" id="KW-0288">FMN</keyword>
<dbReference type="Proteomes" id="UP000011087">
    <property type="component" value="Unassembled WGS sequence"/>
</dbReference>
<dbReference type="GO" id="GO:0050660">
    <property type="term" value="F:flavin adenine dinucleotide binding"/>
    <property type="evidence" value="ECO:0007669"/>
    <property type="project" value="InterPro"/>
</dbReference>
<dbReference type="GeneID" id="17294936"/>
<dbReference type="PANTHER" id="PTHR45936">
    <property type="entry name" value="TRNA-DIHYDROURIDINE(20) SYNTHASE [NAD(P)+]-LIKE"/>
    <property type="match status" value="1"/>
</dbReference>
<dbReference type="InterPro" id="IPR013785">
    <property type="entry name" value="Aldolase_TIM"/>
</dbReference>
<dbReference type="STRING" id="905079.L1IPD3"/>
<dbReference type="EMBL" id="JH993051">
    <property type="protein sequence ID" value="EKX38123.1"/>
    <property type="molecule type" value="Genomic_DNA"/>
</dbReference>
<reference evidence="7 9" key="1">
    <citation type="journal article" date="2012" name="Nature">
        <title>Algal genomes reveal evolutionary mosaicism and the fate of nucleomorphs.</title>
        <authorList>
            <consortium name="DOE Joint Genome Institute"/>
            <person name="Curtis B.A."/>
            <person name="Tanifuji G."/>
            <person name="Burki F."/>
            <person name="Gruber A."/>
            <person name="Irimia M."/>
            <person name="Maruyama S."/>
            <person name="Arias M.C."/>
            <person name="Ball S.G."/>
            <person name="Gile G.H."/>
            <person name="Hirakawa Y."/>
            <person name="Hopkins J.F."/>
            <person name="Kuo A."/>
            <person name="Rensing S.A."/>
            <person name="Schmutz J."/>
            <person name="Symeonidi A."/>
            <person name="Elias M."/>
            <person name="Eveleigh R.J."/>
            <person name="Herman E.K."/>
            <person name="Klute M.J."/>
            <person name="Nakayama T."/>
            <person name="Obornik M."/>
            <person name="Reyes-Prieto A."/>
            <person name="Armbrust E.V."/>
            <person name="Aves S.J."/>
            <person name="Beiko R.G."/>
            <person name="Coutinho P."/>
            <person name="Dacks J.B."/>
            <person name="Durnford D.G."/>
            <person name="Fast N.M."/>
            <person name="Green B.R."/>
            <person name="Grisdale C.J."/>
            <person name="Hempel F."/>
            <person name="Henrissat B."/>
            <person name="Hoppner M.P."/>
            <person name="Ishida K."/>
            <person name="Kim E."/>
            <person name="Koreny L."/>
            <person name="Kroth P.G."/>
            <person name="Liu Y."/>
            <person name="Malik S.B."/>
            <person name="Maier U.G."/>
            <person name="McRose D."/>
            <person name="Mock T."/>
            <person name="Neilson J.A."/>
            <person name="Onodera N.T."/>
            <person name="Poole A.M."/>
            <person name="Pritham E.J."/>
            <person name="Richards T.A."/>
            <person name="Rocap G."/>
            <person name="Roy S.W."/>
            <person name="Sarai C."/>
            <person name="Schaack S."/>
            <person name="Shirato S."/>
            <person name="Slamovits C.H."/>
            <person name="Spencer D.F."/>
            <person name="Suzuki S."/>
            <person name="Worden A.Z."/>
            <person name="Zauner S."/>
            <person name="Barry K."/>
            <person name="Bell C."/>
            <person name="Bharti A.K."/>
            <person name="Crow J.A."/>
            <person name="Grimwood J."/>
            <person name="Kramer R."/>
            <person name="Lindquist E."/>
            <person name="Lucas S."/>
            <person name="Salamov A."/>
            <person name="McFadden G.I."/>
            <person name="Lane C.E."/>
            <person name="Keeling P.J."/>
            <person name="Gray M.W."/>
            <person name="Grigoriev I.V."/>
            <person name="Archibald J.M."/>
        </authorList>
    </citation>
    <scope>NUCLEOTIDE SEQUENCE</scope>
    <source>
        <strain evidence="7 9">CCMP2712</strain>
    </source>
</reference>
<dbReference type="SUPFAM" id="SSF51395">
    <property type="entry name" value="FMN-linked oxidoreductases"/>
    <property type="match status" value="1"/>
</dbReference>
<evidence type="ECO:0000256" key="1">
    <source>
        <dbReference type="ARBA" id="ARBA00001917"/>
    </source>
</evidence>
<gene>
    <name evidence="7" type="ORF">GUITHDRAFT_77411</name>
</gene>
<evidence type="ECO:0000313" key="8">
    <source>
        <dbReference type="EnsemblProtists" id="EKX38123"/>
    </source>
</evidence>
<sequence length="245" mass="26913">MQPSTSLDFQNAVVLAPMVRASTLPLRMLALDYGADFVWTEEIVARKIALCSRFLNERLGTVEFYSPDAPHFRVFQTCEAEREKVIFQIGTNSAREALEAAMVVVNDVAAIDLNMGCPKHFSVTGGMGAALLSKPETAADIIKTLKRNINLPVTAKIRLLKTRSETAELMKRLESAGVDAITVHCRYVATRPHERALWEELEHCVSAVSVPVIGNGDVLTRSDGLKLMEKSRCAGVMIARGVRNS</sequence>
<organism evidence="7">
    <name type="scientific">Guillardia theta (strain CCMP2712)</name>
    <name type="common">Cryptophyte</name>
    <dbReference type="NCBI Taxonomy" id="905079"/>
    <lineage>
        <taxon>Eukaryota</taxon>
        <taxon>Cryptophyceae</taxon>
        <taxon>Pyrenomonadales</taxon>
        <taxon>Geminigeraceae</taxon>
        <taxon>Guillardia</taxon>
    </lineage>
</organism>
<evidence type="ECO:0000256" key="3">
    <source>
        <dbReference type="ARBA" id="ARBA00022643"/>
    </source>
</evidence>
<keyword evidence="2" id="KW-0285">Flavoprotein</keyword>
<accession>L1IPD3</accession>
<evidence type="ECO:0000256" key="5">
    <source>
        <dbReference type="ARBA" id="ARBA00023002"/>
    </source>
</evidence>
<comment type="cofactor">
    <cofactor evidence="1">
        <name>FMN</name>
        <dbReference type="ChEBI" id="CHEBI:58210"/>
    </cofactor>
</comment>
<feature type="domain" description="DUS-like FMN-binding" evidence="6">
    <location>
        <begin position="15"/>
        <end position="243"/>
    </location>
</feature>
<dbReference type="InterPro" id="IPR035587">
    <property type="entry name" value="DUS-like_FMN-bd"/>
</dbReference>
<dbReference type="EnsemblProtists" id="EKX38123">
    <property type="protein sequence ID" value="EKX38123"/>
    <property type="gene ID" value="GUITHDRAFT_77411"/>
</dbReference>
<dbReference type="RefSeq" id="XP_005825103.1">
    <property type="nucleotide sequence ID" value="XM_005825046.1"/>
</dbReference>
<dbReference type="CDD" id="cd02801">
    <property type="entry name" value="DUS_like_FMN"/>
    <property type="match status" value="1"/>
</dbReference>
<dbReference type="HOGENOM" id="CLU_013299_3_0_1"/>
<evidence type="ECO:0000313" key="7">
    <source>
        <dbReference type="EMBL" id="EKX38123.1"/>
    </source>
</evidence>
<evidence type="ECO:0000259" key="6">
    <source>
        <dbReference type="Pfam" id="PF01207"/>
    </source>
</evidence>
<dbReference type="Gene3D" id="3.20.20.70">
    <property type="entry name" value="Aldolase class I"/>
    <property type="match status" value="1"/>
</dbReference>
<dbReference type="PaxDb" id="55529-EKX38123"/>
<dbReference type="KEGG" id="gtt:GUITHDRAFT_77411"/>
<evidence type="ECO:0000256" key="2">
    <source>
        <dbReference type="ARBA" id="ARBA00022630"/>
    </source>
</evidence>
<dbReference type="OrthoDB" id="10262250at2759"/>
<proteinExistence type="predicted"/>
<dbReference type="GO" id="GO:0017150">
    <property type="term" value="F:tRNA dihydrouridine synthase activity"/>
    <property type="evidence" value="ECO:0007669"/>
    <property type="project" value="InterPro"/>
</dbReference>
<dbReference type="AlphaFoldDB" id="L1IPD3"/>
<keyword evidence="4" id="KW-0819">tRNA processing</keyword>
<protein>
    <recommendedName>
        <fullName evidence="6">DUS-like FMN-binding domain-containing protein</fullName>
    </recommendedName>
</protein>
<keyword evidence="5" id="KW-0560">Oxidoreductase</keyword>
<dbReference type="Pfam" id="PF01207">
    <property type="entry name" value="Dus"/>
    <property type="match status" value="1"/>
</dbReference>